<sequence>MSTEVECSQVDSGLTAASSGGAEEKNQNKSEGQKEQEQGQRGSEKPLQDGNSSEAAKSPADTHKKCKENDKENDQSGNADSAVEAVKRKVVEAPPPKVNPWTKRTTGRVPINNISSQEKDQQNALKVVRASKPRTRKSSKSSDFSDITNWPTPGELAKEQQQNVLNNNGKKPSSSRRDKEKRRERPDRKSESSHDGGESKENQEAQPDPLGELPKDGESKAAQDAKSASLKKRGGEGNKRKWVSLPLEEASRDDGDKTPGRGPARTDTEPTSDSPDPTSPNHTLHNNRAHDSSR</sequence>
<comment type="caution">
    <text evidence="2">The sequence shown here is derived from an EMBL/GenBank/DDBJ whole genome shotgun (WGS) entry which is preliminary data.</text>
</comment>
<protein>
    <submittedName>
        <fullName evidence="2">La-related protein 1B-like isoform X1</fullName>
    </submittedName>
</protein>
<proteinExistence type="predicted"/>
<feature type="compositionally biased region" description="Basic and acidic residues" evidence="1">
    <location>
        <begin position="22"/>
        <end position="47"/>
    </location>
</feature>
<organism evidence="2 3">
    <name type="scientific">Lates japonicus</name>
    <name type="common">Japanese lates</name>
    <dbReference type="NCBI Taxonomy" id="270547"/>
    <lineage>
        <taxon>Eukaryota</taxon>
        <taxon>Metazoa</taxon>
        <taxon>Chordata</taxon>
        <taxon>Craniata</taxon>
        <taxon>Vertebrata</taxon>
        <taxon>Euteleostomi</taxon>
        <taxon>Actinopterygii</taxon>
        <taxon>Neopterygii</taxon>
        <taxon>Teleostei</taxon>
        <taxon>Neoteleostei</taxon>
        <taxon>Acanthomorphata</taxon>
        <taxon>Carangaria</taxon>
        <taxon>Carangaria incertae sedis</taxon>
        <taxon>Centropomidae</taxon>
        <taxon>Lates</taxon>
    </lineage>
</organism>
<keyword evidence="3" id="KW-1185">Reference proteome</keyword>
<evidence type="ECO:0000313" key="3">
    <source>
        <dbReference type="Proteomes" id="UP001279410"/>
    </source>
</evidence>
<name>A0AAD3M4X9_LATJO</name>
<feature type="region of interest" description="Disordered" evidence="1">
    <location>
        <begin position="1"/>
        <end position="294"/>
    </location>
</feature>
<gene>
    <name evidence="2" type="ORF">AKAME5_000174400</name>
</gene>
<feature type="compositionally biased region" description="Basic and acidic residues" evidence="1">
    <location>
        <begin position="175"/>
        <end position="203"/>
    </location>
</feature>
<dbReference type="EMBL" id="BRZM01000004">
    <property type="protein sequence ID" value="GLD47623.1"/>
    <property type="molecule type" value="Genomic_DNA"/>
</dbReference>
<accession>A0AAD3M4X9</accession>
<feature type="non-terminal residue" evidence="2">
    <location>
        <position position="294"/>
    </location>
</feature>
<feature type="compositionally biased region" description="Basic residues" evidence="1">
    <location>
        <begin position="129"/>
        <end position="139"/>
    </location>
</feature>
<evidence type="ECO:0000313" key="2">
    <source>
        <dbReference type="EMBL" id="GLD47623.1"/>
    </source>
</evidence>
<feature type="compositionally biased region" description="Basic and acidic residues" evidence="1">
    <location>
        <begin position="249"/>
        <end position="268"/>
    </location>
</feature>
<dbReference type="AlphaFoldDB" id="A0AAD3M4X9"/>
<reference evidence="2" key="1">
    <citation type="submission" date="2022-08" db="EMBL/GenBank/DDBJ databases">
        <title>Genome sequencing of akame (Lates japonicus).</title>
        <authorList>
            <person name="Hashiguchi Y."/>
            <person name="Takahashi H."/>
        </authorList>
    </citation>
    <scope>NUCLEOTIDE SEQUENCE</scope>
    <source>
        <strain evidence="2">Kochi</strain>
    </source>
</reference>
<feature type="compositionally biased region" description="Polar residues" evidence="1">
    <location>
        <begin position="1"/>
        <end position="18"/>
    </location>
</feature>
<feature type="compositionally biased region" description="Polar residues" evidence="1">
    <location>
        <begin position="159"/>
        <end position="169"/>
    </location>
</feature>
<feature type="compositionally biased region" description="Low complexity" evidence="1">
    <location>
        <begin position="269"/>
        <end position="280"/>
    </location>
</feature>
<dbReference type="Proteomes" id="UP001279410">
    <property type="component" value="Unassembled WGS sequence"/>
</dbReference>
<feature type="compositionally biased region" description="Basic and acidic residues" evidence="1">
    <location>
        <begin position="60"/>
        <end position="74"/>
    </location>
</feature>
<evidence type="ECO:0000256" key="1">
    <source>
        <dbReference type="SAM" id="MobiDB-lite"/>
    </source>
</evidence>
<feature type="compositionally biased region" description="Basic and acidic residues" evidence="1">
    <location>
        <begin position="213"/>
        <end position="223"/>
    </location>
</feature>